<dbReference type="SUPFAM" id="SSF52402">
    <property type="entry name" value="Adenine nucleotide alpha hydrolases-like"/>
    <property type="match status" value="1"/>
</dbReference>
<dbReference type="InterPro" id="IPR006426">
    <property type="entry name" value="Asn_synth_AEB"/>
</dbReference>
<dbReference type="InterPro" id="IPR001962">
    <property type="entry name" value="Asn_synthase"/>
</dbReference>
<dbReference type="NCBIfam" id="TIGR01536">
    <property type="entry name" value="asn_synth_AEB"/>
    <property type="match status" value="1"/>
</dbReference>
<dbReference type="PANTHER" id="PTHR43284">
    <property type="entry name" value="ASPARAGINE SYNTHETASE (GLUTAMINE-HYDROLYZING)"/>
    <property type="match status" value="1"/>
</dbReference>
<proteinExistence type="inferred from homology"/>
<dbReference type="Pfam" id="PF00733">
    <property type="entry name" value="Asn_synthase"/>
    <property type="match status" value="1"/>
</dbReference>
<reference evidence="10" key="1">
    <citation type="journal article" date="2019" name="Int. J. Syst. Evol. Microbiol.">
        <title>The Global Catalogue of Microorganisms (GCM) 10K type strain sequencing project: providing services to taxonomists for standard genome sequencing and annotation.</title>
        <authorList>
            <consortium name="The Broad Institute Genomics Platform"/>
            <consortium name="The Broad Institute Genome Sequencing Center for Infectious Disease"/>
            <person name="Wu L."/>
            <person name="Ma J."/>
        </authorList>
    </citation>
    <scope>NUCLEOTIDE SEQUENCE [LARGE SCALE GENOMIC DNA]</scope>
    <source>
        <strain evidence="10">JCM 16082</strain>
    </source>
</reference>
<evidence type="ECO:0000256" key="3">
    <source>
        <dbReference type="ARBA" id="ARBA00012737"/>
    </source>
</evidence>
<dbReference type="RefSeq" id="WP_343763158.1">
    <property type="nucleotide sequence ID" value="NZ_BAAAFG010000002.1"/>
</dbReference>
<dbReference type="SUPFAM" id="SSF56235">
    <property type="entry name" value="N-terminal nucleophile aminohydrolases (Ntn hydrolases)"/>
    <property type="match status" value="1"/>
</dbReference>
<evidence type="ECO:0000313" key="9">
    <source>
        <dbReference type="EMBL" id="GAA0871248.1"/>
    </source>
</evidence>
<organism evidence="9 10">
    <name type="scientific">Gangjinia marincola</name>
    <dbReference type="NCBI Taxonomy" id="578463"/>
    <lineage>
        <taxon>Bacteria</taxon>
        <taxon>Pseudomonadati</taxon>
        <taxon>Bacteroidota</taxon>
        <taxon>Flavobacteriia</taxon>
        <taxon>Flavobacteriales</taxon>
        <taxon>Flavobacteriaceae</taxon>
        <taxon>Gangjinia</taxon>
    </lineage>
</organism>
<dbReference type="CDD" id="cd01991">
    <property type="entry name" value="Asn_synthase_B_C"/>
    <property type="match status" value="1"/>
</dbReference>
<comment type="pathway">
    <text evidence="1">Amino-acid biosynthesis; L-asparagine biosynthesis; L-asparagine from L-aspartate (L-Gln route): step 1/1.</text>
</comment>
<dbReference type="InterPro" id="IPR017932">
    <property type="entry name" value="GATase_2_dom"/>
</dbReference>
<protein>
    <recommendedName>
        <fullName evidence="3">asparagine synthase (glutamine-hydrolyzing)</fullName>
        <ecNumber evidence="3">6.3.5.4</ecNumber>
    </recommendedName>
</protein>
<dbReference type="Gene3D" id="3.40.50.620">
    <property type="entry name" value="HUPs"/>
    <property type="match status" value="1"/>
</dbReference>
<sequence>MCGIIGHYSSKTKIDASVFNRMRDTMTHRGPDGCGTEVFEDSHLAFGHRRLSIIDLSEKGHQPMSNEDQTVWLTFNGEIYNFQKLKKALETSHTFSSDSDSEVLIHGYEEWGFQELLQKLKGMFSFALYDQKKHQIFAARDRFGIKPFHYYKDQDHFVFSSEIKGITSAPFISKEIDTDALADYFTYSYVPHPNTIWKGIKKLKPAHYLIFDLVSNEIEQMQYWELKVNNEVLDEDIAIEQTDVLLRQAVKEHMVSDVPVGLFLSGGYDSSSVLMHMKDEAQEVNTFSLGFKNSSNSEHIQARAIAEHFGVQNHLEMLGEEENFIAFIDNLLEYYDEPYATSSMIPYFHISRLAAKNGKVALAGDGGDEVFAGYRWHYEIDEFEKSRSWKYRLKRVIKGDRQKILIEKYYAAMTGVFKHMMQHKVINENLLTKMKNRKFWYYDQFYSAKLDAVKQFQWLDTKTFMLESCLVRADQSSMAHSLEVRVPFLDHELFEFTFNLKPSVYLKKGIKKFLLFKNLEKRIPKEVLDMPKRGFSWQHLTKLETNFYSDLVNQGQLVKHGIITKKVDFKKMGGRLAFHLLILERWFNKHNPL</sequence>
<dbReference type="PANTHER" id="PTHR43284:SF1">
    <property type="entry name" value="ASPARAGINE SYNTHETASE"/>
    <property type="match status" value="1"/>
</dbReference>
<dbReference type="InterPro" id="IPR033738">
    <property type="entry name" value="AsnB_N"/>
</dbReference>
<comment type="similarity">
    <text evidence="2">Belongs to the asparagine synthetase family.</text>
</comment>
<evidence type="ECO:0000256" key="7">
    <source>
        <dbReference type="ARBA" id="ARBA00048741"/>
    </source>
</evidence>
<feature type="domain" description="Glutamine amidotransferase type-2" evidence="8">
    <location>
        <begin position="2"/>
        <end position="214"/>
    </location>
</feature>
<keyword evidence="5" id="KW-0067">ATP-binding</keyword>
<comment type="catalytic activity">
    <reaction evidence="7">
        <text>L-aspartate + L-glutamine + ATP + H2O = L-asparagine + L-glutamate + AMP + diphosphate + H(+)</text>
        <dbReference type="Rhea" id="RHEA:12228"/>
        <dbReference type="ChEBI" id="CHEBI:15377"/>
        <dbReference type="ChEBI" id="CHEBI:15378"/>
        <dbReference type="ChEBI" id="CHEBI:29985"/>
        <dbReference type="ChEBI" id="CHEBI:29991"/>
        <dbReference type="ChEBI" id="CHEBI:30616"/>
        <dbReference type="ChEBI" id="CHEBI:33019"/>
        <dbReference type="ChEBI" id="CHEBI:58048"/>
        <dbReference type="ChEBI" id="CHEBI:58359"/>
        <dbReference type="ChEBI" id="CHEBI:456215"/>
        <dbReference type="EC" id="6.3.5.4"/>
    </reaction>
</comment>
<evidence type="ECO:0000256" key="1">
    <source>
        <dbReference type="ARBA" id="ARBA00005187"/>
    </source>
</evidence>
<dbReference type="InterPro" id="IPR051786">
    <property type="entry name" value="ASN_synthetase/amidase"/>
</dbReference>
<evidence type="ECO:0000313" key="10">
    <source>
        <dbReference type="Proteomes" id="UP001500507"/>
    </source>
</evidence>
<keyword evidence="6" id="KW-0315">Glutamine amidotransferase</keyword>
<dbReference type="EMBL" id="BAAAFG010000002">
    <property type="protein sequence ID" value="GAA0871248.1"/>
    <property type="molecule type" value="Genomic_DNA"/>
</dbReference>
<dbReference type="PIRSF" id="PIRSF001589">
    <property type="entry name" value="Asn_synthetase_glu-h"/>
    <property type="match status" value="1"/>
</dbReference>
<dbReference type="Gene3D" id="3.60.20.10">
    <property type="entry name" value="Glutamine Phosphoribosylpyrophosphate, subunit 1, domain 1"/>
    <property type="match status" value="1"/>
</dbReference>
<dbReference type="CDD" id="cd00712">
    <property type="entry name" value="AsnB"/>
    <property type="match status" value="1"/>
</dbReference>
<evidence type="ECO:0000259" key="8">
    <source>
        <dbReference type="PROSITE" id="PS51278"/>
    </source>
</evidence>
<keyword evidence="10" id="KW-1185">Reference proteome</keyword>
<dbReference type="Proteomes" id="UP001500507">
    <property type="component" value="Unassembled WGS sequence"/>
</dbReference>
<evidence type="ECO:0000256" key="2">
    <source>
        <dbReference type="ARBA" id="ARBA00005752"/>
    </source>
</evidence>
<evidence type="ECO:0000256" key="5">
    <source>
        <dbReference type="ARBA" id="ARBA00022840"/>
    </source>
</evidence>
<accession>A0ABP3XSC2</accession>
<dbReference type="EC" id="6.3.5.4" evidence="3"/>
<keyword evidence="4" id="KW-0547">Nucleotide-binding</keyword>
<dbReference type="InterPro" id="IPR029055">
    <property type="entry name" value="Ntn_hydrolases_N"/>
</dbReference>
<dbReference type="Pfam" id="PF13537">
    <property type="entry name" value="GATase_7"/>
    <property type="match status" value="1"/>
</dbReference>
<gene>
    <name evidence="9" type="primary">asnB_1</name>
    <name evidence="9" type="ORF">GCM10009117_03940</name>
</gene>
<evidence type="ECO:0000256" key="4">
    <source>
        <dbReference type="ARBA" id="ARBA00022741"/>
    </source>
</evidence>
<name>A0ABP3XSC2_9FLAO</name>
<dbReference type="PROSITE" id="PS51278">
    <property type="entry name" value="GATASE_TYPE_2"/>
    <property type="match status" value="1"/>
</dbReference>
<evidence type="ECO:0000256" key="6">
    <source>
        <dbReference type="ARBA" id="ARBA00022962"/>
    </source>
</evidence>
<dbReference type="InterPro" id="IPR014729">
    <property type="entry name" value="Rossmann-like_a/b/a_fold"/>
</dbReference>
<comment type="caution">
    <text evidence="9">The sequence shown here is derived from an EMBL/GenBank/DDBJ whole genome shotgun (WGS) entry which is preliminary data.</text>
</comment>